<dbReference type="PROSITE" id="PS50231">
    <property type="entry name" value="RICIN_B_LECTIN"/>
    <property type="match status" value="1"/>
</dbReference>
<dbReference type="AlphaFoldDB" id="A0A6G8FKI5"/>
<sequence length="451" mass="49342">MPGKRMARRRSSLARQRIPIITGLAAFLIAMSSGGAFAFWSAQATGEGEISTEVVTIEEEGFSDMSAVYTTGKNAATASFLVKNTGSIKGDAEIHITAAGPLAEGLKLVVWEIGPQDPCDAETHAPGTAARGTWAAPPSLTRQLEADEEASYCLHSYVMNWADVATPDGTQSFTAEMMVSLDAKGWHAETTPSTNTQETQGAFPPAPDFFDPKVSRWFQVKTPQNQYVCLAAYVNYTSLYGSSIHTYNCTRNATRRWEFIPVYGTDQSLVTIRPRHALLARLSENPGGRLTLIDSRFGLSLFQQWIVREDSSTVPSTFQFENAGSGACLNVQAVQGPTPLTTLPCDNASTRLYLERDQLELLFNPWTERYSIDFAGVAFYFNARLQVWDSGSWTDVSLAGQNDTTMSLPLSNIPMGENTYRVTDWAANLVLYDNIIINREGNTLTAVGGFG</sequence>
<proteinExistence type="predicted"/>
<dbReference type="InterPro" id="IPR035992">
    <property type="entry name" value="Ricin_B-like_lectins"/>
</dbReference>
<accession>A0A6G8FKI5</accession>
<organism evidence="1 2">
    <name type="scientific">Leucobacter insecticola</name>
    <dbReference type="NCBI Taxonomy" id="2714934"/>
    <lineage>
        <taxon>Bacteria</taxon>
        <taxon>Bacillati</taxon>
        <taxon>Actinomycetota</taxon>
        <taxon>Actinomycetes</taxon>
        <taxon>Micrococcales</taxon>
        <taxon>Microbacteriaceae</taxon>
        <taxon>Leucobacter</taxon>
    </lineage>
</organism>
<dbReference type="KEGG" id="lins:G7067_10945"/>
<dbReference type="CDD" id="cd00161">
    <property type="entry name" value="beta-trefoil_Ricin-like"/>
    <property type="match status" value="1"/>
</dbReference>
<dbReference type="EMBL" id="CP049934">
    <property type="protein sequence ID" value="QIM16799.1"/>
    <property type="molecule type" value="Genomic_DNA"/>
</dbReference>
<dbReference type="RefSeq" id="WP_166324227.1">
    <property type="nucleotide sequence ID" value="NZ_CP049934.1"/>
</dbReference>
<gene>
    <name evidence="1" type="ORF">G7067_10945</name>
</gene>
<dbReference type="Gene3D" id="2.80.10.50">
    <property type="match status" value="1"/>
</dbReference>
<reference evidence="1 2" key="1">
    <citation type="submission" date="2020-03" db="EMBL/GenBank/DDBJ databases">
        <title>Leucobacter sp. nov., isolated from beetles.</title>
        <authorList>
            <person name="Hyun D.-W."/>
            <person name="Bae J.-W."/>
        </authorList>
    </citation>
    <scope>NUCLEOTIDE SEQUENCE [LARGE SCALE GENOMIC DNA]</scope>
    <source>
        <strain evidence="1 2">HDW9B</strain>
    </source>
</reference>
<dbReference type="SUPFAM" id="SSF50370">
    <property type="entry name" value="Ricin B-like lectins"/>
    <property type="match status" value="1"/>
</dbReference>
<dbReference type="Proteomes" id="UP000501387">
    <property type="component" value="Chromosome"/>
</dbReference>
<evidence type="ECO:0000313" key="2">
    <source>
        <dbReference type="Proteomes" id="UP000501387"/>
    </source>
</evidence>
<name>A0A6G8FKI5_9MICO</name>
<protein>
    <submittedName>
        <fullName evidence="1">Uncharacterized protein</fullName>
    </submittedName>
</protein>
<evidence type="ECO:0000313" key="1">
    <source>
        <dbReference type="EMBL" id="QIM16799.1"/>
    </source>
</evidence>
<keyword evidence="2" id="KW-1185">Reference proteome</keyword>